<proteinExistence type="predicted"/>
<feature type="non-terminal residue" evidence="1">
    <location>
        <position position="37"/>
    </location>
</feature>
<reference evidence="1" key="2">
    <citation type="submission" date="2016-06" db="EMBL/GenBank/DDBJ databases">
        <title>The genome of a short-lived fish provides insights into sex chromosome evolution and the genetic control of aging.</title>
        <authorList>
            <person name="Reichwald K."/>
            <person name="Felder M."/>
            <person name="Petzold A."/>
            <person name="Koch P."/>
            <person name="Groth M."/>
            <person name="Platzer M."/>
        </authorList>
    </citation>
    <scope>NUCLEOTIDE SEQUENCE</scope>
    <source>
        <tissue evidence="1">Brain</tissue>
    </source>
</reference>
<dbReference type="AlphaFoldDB" id="A0A1A7WYX9"/>
<gene>
    <name evidence="1" type="primary">Nfu_g_1_013574</name>
</gene>
<accession>A0A1A7WYX9</accession>
<dbReference type="EMBL" id="HADW01009521">
    <property type="protein sequence ID" value="SBP10921.1"/>
    <property type="molecule type" value="Transcribed_RNA"/>
</dbReference>
<reference evidence="1" key="1">
    <citation type="submission" date="2016-05" db="EMBL/GenBank/DDBJ databases">
        <authorList>
            <person name="Lavstsen T."/>
            <person name="Jespersen J.S."/>
        </authorList>
    </citation>
    <scope>NUCLEOTIDE SEQUENCE</scope>
    <source>
        <tissue evidence="1">Brain</tissue>
    </source>
</reference>
<organism evidence="1">
    <name type="scientific">Iconisemion striatum</name>
    <dbReference type="NCBI Taxonomy" id="60296"/>
    <lineage>
        <taxon>Eukaryota</taxon>
        <taxon>Metazoa</taxon>
        <taxon>Chordata</taxon>
        <taxon>Craniata</taxon>
        <taxon>Vertebrata</taxon>
        <taxon>Euteleostomi</taxon>
        <taxon>Actinopterygii</taxon>
        <taxon>Neopterygii</taxon>
        <taxon>Teleostei</taxon>
        <taxon>Neoteleostei</taxon>
        <taxon>Acanthomorphata</taxon>
        <taxon>Ovalentaria</taxon>
        <taxon>Atherinomorphae</taxon>
        <taxon>Cyprinodontiformes</taxon>
        <taxon>Nothobranchiidae</taxon>
        <taxon>Iconisemion</taxon>
    </lineage>
</organism>
<name>A0A1A7WYX9_9TELE</name>
<sequence>MYEKLQLVFVLQDLNESQSNYQVYFTLALTSYLLTVW</sequence>
<protein>
    <submittedName>
        <fullName evidence="1">Uncharacterized protein</fullName>
    </submittedName>
</protein>
<evidence type="ECO:0000313" key="1">
    <source>
        <dbReference type="EMBL" id="SBP10921.1"/>
    </source>
</evidence>